<dbReference type="PROSITE" id="PS51078">
    <property type="entry name" value="ICLR_ED"/>
    <property type="match status" value="1"/>
</dbReference>
<dbReference type="SUPFAM" id="SSF55781">
    <property type="entry name" value="GAF domain-like"/>
    <property type="match status" value="1"/>
</dbReference>
<dbReference type="PROSITE" id="PS51077">
    <property type="entry name" value="HTH_ICLR"/>
    <property type="match status" value="1"/>
</dbReference>
<protein>
    <submittedName>
        <fullName evidence="6">IclR family transcriptional regulator</fullName>
    </submittedName>
</protein>
<keyword evidence="3" id="KW-0804">Transcription</keyword>
<dbReference type="InterPro" id="IPR036390">
    <property type="entry name" value="WH_DNA-bd_sf"/>
</dbReference>
<sequence>MDSRPAALHSVGVARTGAGETVLSRVVRVLETFGSDVTTLTVSQIARRSGLHVATVSRLVAQMARHELLQRDGRSVRIGVRMWELGSRASPTVGLREAAMPFMEDLHAVVGHHIQLGVLQGDEVLFVERLAAPGAVINYTRIAGRLPLHASSSGLVLCAHAPVDLQERIIAGPLTVYTERTISTPRRLRGTLADVRREGYAFCQGHIHPDATGIAVPLRDSHGAVVAALAAIVPNDDTARAQIPALLAAARGVSRAMAGHEARRA</sequence>
<dbReference type="GO" id="GO:0003700">
    <property type="term" value="F:DNA-binding transcription factor activity"/>
    <property type="evidence" value="ECO:0007669"/>
    <property type="project" value="TreeGrafter"/>
</dbReference>
<name>A0A7T1T490_9ACTN</name>
<evidence type="ECO:0000313" key="7">
    <source>
        <dbReference type="Proteomes" id="UP000595046"/>
    </source>
</evidence>
<dbReference type="Pfam" id="PF01614">
    <property type="entry name" value="IclR_C"/>
    <property type="match status" value="1"/>
</dbReference>
<proteinExistence type="predicted"/>
<dbReference type="InterPro" id="IPR036388">
    <property type="entry name" value="WH-like_DNA-bd_sf"/>
</dbReference>
<dbReference type="InterPro" id="IPR014757">
    <property type="entry name" value="Tscrpt_reg_IclR_C"/>
</dbReference>
<keyword evidence="1" id="KW-0805">Transcription regulation</keyword>
<dbReference type="GO" id="GO:0045892">
    <property type="term" value="P:negative regulation of DNA-templated transcription"/>
    <property type="evidence" value="ECO:0007669"/>
    <property type="project" value="TreeGrafter"/>
</dbReference>
<feature type="domain" description="IclR-ED" evidence="5">
    <location>
        <begin position="81"/>
        <end position="259"/>
    </location>
</feature>
<evidence type="ECO:0000313" key="6">
    <source>
        <dbReference type="EMBL" id="QPP06065.1"/>
    </source>
</evidence>
<dbReference type="AlphaFoldDB" id="A0A7T1T490"/>
<dbReference type="Gene3D" id="3.30.450.40">
    <property type="match status" value="1"/>
</dbReference>
<dbReference type="InterPro" id="IPR005471">
    <property type="entry name" value="Tscrpt_reg_IclR_N"/>
</dbReference>
<dbReference type="SUPFAM" id="SSF46785">
    <property type="entry name" value="Winged helix' DNA-binding domain"/>
    <property type="match status" value="1"/>
</dbReference>
<evidence type="ECO:0000256" key="3">
    <source>
        <dbReference type="ARBA" id="ARBA00023163"/>
    </source>
</evidence>
<dbReference type="Pfam" id="PF09339">
    <property type="entry name" value="HTH_IclR"/>
    <property type="match status" value="1"/>
</dbReference>
<dbReference type="GO" id="GO:0003677">
    <property type="term" value="F:DNA binding"/>
    <property type="evidence" value="ECO:0007669"/>
    <property type="project" value="UniProtKB-KW"/>
</dbReference>
<dbReference type="EMBL" id="CP048882">
    <property type="protein sequence ID" value="QPP06065.1"/>
    <property type="molecule type" value="Genomic_DNA"/>
</dbReference>
<feature type="domain" description="HTH iclR-type" evidence="4">
    <location>
        <begin position="20"/>
        <end position="87"/>
    </location>
</feature>
<dbReference type="InterPro" id="IPR050707">
    <property type="entry name" value="HTH_MetabolicPath_Reg"/>
</dbReference>
<evidence type="ECO:0000256" key="1">
    <source>
        <dbReference type="ARBA" id="ARBA00023015"/>
    </source>
</evidence>
<dbReference type="KEGG" id="sbat:G4Z16_06260"/>
<accession>A0A7T1T490</accession>
<dbReference type="SMART" id="SM00346">
    <property type="entry name" value="HTH_ICLR"/>
    <property type="match status" value="1"/>
</dbReference>
<gene>
    <name evidence="6" type="ORF">G4Z16_06260</name>
</gene>
<dbReference type="Proteomes" id="UP000595046">
    <property type="component" value="Chromosome"/>
</dbReference>
<dbReference type="PANTHER" id="PTHR30136">
    <property type="entry name" value="HELIX-TURN-HELIX TRANSCRIPTIONAL REGULATOR, ICLR FAMILY"/>
    <property type="match status" value="1"/>
</dbReference>
<keyword evidence="7" id="KW-1185">Reference proteome</keyword>
<evidence type="ECO:0000256" key="2">
    <source>
        <dbReference type="ARBA" id="ARBA00023125"/>
    </source>
</evidence>
<organism evidence="6 7">
    <name type="scientific">Streptomyces bathyalis</name>
    <dbReference type="NCBI Taxonomy" id="2710756"/>
    <lineage>
        <taxon>Bacteria</taxon>
        <taxon>Bacillati</taxon>
        <taxon>Actinomycetota</taxon>
        <taxon>Actinomycetes</taxon>
        <taxon>Kitasatosporales</taxon>
        <taxon>Streptomycetaceae</taxon>
        <taxon>Streptomyces</taxon>
    </lineage>
</organism>
<dbReference type="Gene3D" id="1.10.10.10">
    <property type="entry name" value="Winged helix-like DNA-binding domain superfamily/Winged helix DNA-binding domain"/>
    <property type="match status" value="1"/>
</dbReference>
<dbReference type="PANTHER" id="PTHR30136:SF24">
    <property type="entry name" value="HTH-TYPE TRANSCRIPTIONAL REPRESSOR ALLR"/>
    <property type="match status" value="1"/>
</dbReference>
<reference evidence="7" key="1">
    <citation type="submission" date="2020-02" db="EMBL/GenBank/DDBJ databases">
        <title>Streptomyces sp. ASO4wet.</title>
        <authorList>
            <person name="Risdian C."/>
            <person name="Landwehr W."/>
            <person name="Schupp P."/>
            <person name="Wink J."/>
        </authorList>
    </citation>
    <scope>NUCLEOTIDE SEQUENCE [LARGE SCALE GENOMIC DNA]</scope>
    <source>
        <strain evidence="7">ASO4wet</strain>
    </source>
</reference>
<evidence type="ECO:0000259" key="5">
    <source>
        <dbReference type="PROSITE" id="PS51078"/>
    </source>
</evidence>
<dbReference type="InterPro" id="IPR029016">
    <property type="entry name" value="GAF-like_dom_sf"/>
</dbReference>
<evidence type="ECO:0000259" key="4">
    <source>
        <dbReference type="PROSITE" id="PS51077"/>
    </source>
</evidence>
<keyword evidence="2" id="KW-0238">DNA-binding</keyword>